<dbReference type="Proteomes" id="UP000258309">
    <property type="component" value="Unassembled WGS sequence"/>
</dbReference>
<reference evidence="1 2" key="1">
    <citation type="submission" date="2018-05" db="EMBL/GenBank/DDBJ databases">
        <title>Draft genome sequence of Scytalidium lignicola DSM 105466, a ubiquitous saprotrophic fungus.</title>
        <authorList>
            <person name="Buettner E."/>
            <person name="Gebauer A.M."/>
            <person name="Hofrichter M."/>
            <person name="Liers C."/>
            <person name="Kellner H."/>
        </authorList>
    </citation>
    <scope>NUCLEOTIDE SEQUENCE [LARGE SCALE GENOMIC DNA]</scope>
    <source>
        <strain evidence="1 2">DSM 105466</strain>
    </source>
</reference>
<proteinExistence type="predicted"/>
<organism evidence="1 2">
    <name type="scientific">Scytalidium lignicola</name>
    <name type="common">Hyphomycete</name>
    <dbReference type="NCBI Taxonomy" id="5539"/>
    <lineage>
        <taxon>Eukaryota</taxon>
        <taxon>Fungi</taxon>
        <taxon>Dikarya</taxon>
        <taxon>Ascomycota</taxon>
        <taxon>Pezizomycotina</taxon>
        <taxon>Leotiomycetes</taxon>
        <taxon>Leotiomycetes incertae sedis</taxon>
        <taxon>Scytalidium</taxon>
    </lineage>
</organism>
<comment type="caution">
    <text evidence="1">The sequence shown here is derived from an EMBL/GenBank/DDBJ whole genome shotgun (WGS) entry which is preliminary data.</text>
</comment>
<evidence type="ECO:0000313" key="1">
    <source>
        <dbReference type="EMBL" id="RFU23873.1"/>
    </source>
</evidence>
<dbReference type="AlphaFoldDB" id="A0A3E2GT11"/>
<protein>
    <submittedName>
        <fullName evidence="1">Uncharacterized protein</fullName>
    </submittedName>
</protein>
<name>A0A3E2GT11_SCYLI</name>
<feature type="non-terminal residue" evidence="1">
    <location>
        <position position="1"/>
    </location>
</feature>
<feature type="non-terminal residue" evidence="1">
    <location>
        <position position="125"/>
    </location>
</feature>
<accession>A0A3E2GT11</accession>
<evidence type="ECO:0000313" key="2">
    <source>
        <dbReference type="Proteomes" id="UP000258309"/>
    </source>
</evidence>
<gene>
    <name evidence="1" type="ORF">B7463_g12463</name>
</gene>
<dbReference type="EMBL" id="NCSJ02000573">
    <property type="protein sequence ID" value="RFU23873.1"/>
    <property type="molecule type" value="Genomic_DNA"/>
</dbReference>
<keyword evidence="2" id="KW-1185">Reference proteome</keyword>
<sequence>MDARAPAIITPPPSFDPLLCAFELQYLIGLENHQYARHLDPFTRSSVASITSFYPGRTIVTSEPEWSRNQHTFDEHLRLLSKALIDRALKPLDLPYVKLQEEEIKKIADACADEIKSRSENLQMF</sequence>